<feature type="transmembrane region" description="Helical" evidence="1">
    <location>
        <begin position="82"/>
        <end position="100"/>
    </location>
</feature>
<keyword evidence="1" id="KW-0812">Transmembrane</keyword>
<comment type="caution">
    <text evidence="2">The sequence shown here is derived from an EMBL/GenBank/DDBJ whole genome shotgun (WGS) entry which is preliminary data.</text>
</comment>
<dbReference type="Proteomes" id="UP000568486">
    <property type="component" value="Unassembled WGS sequence"/>
</dbReference>
<dbReference type="RefSeq" id="WP_075042519.1">
    <property type="nucleotide sequence ID" value="NZ_JBAKGP010000033.1"/>
</dbReference>
<evidence type="ECO:0000313" key="3">
    <source>
        <dbReference type="Proteomes" id="UP000568486"/>
    </source>
</evidence>
<dbReference type="InterPro" id="IPR012861">
    <property type="entry name" value="DUF1634"/>
</dbReference>
<organism evidence="2 3">
    <name type="scientific">Brucella ciceri</name>
    <dbReference type="NCBI Taxonomy" id="391287"/>
    <lineage>
        <taxon>Bacteria</taxon>
        <taxon>Pseudomonadati</taxon>
        <taxon>Pseudomonadota</taxon>
        <taxon>Alphaproteobacteria</taxon>
        <taxon>Hyphomicrobiales</taxon>
        <taxon>Brucellaceae</taxon>
        <taxon>Brucella/Ochrobactrum group</taxon>
        <taxon>Brucella</taxon>
    </lineage>
</organism>
<dbReference type="Pfam" id="PF07843">
    <property type="entry name" value="DUF1634"/>
    <property type="match status" value="1"/>
</dbReference>
<sequence>MKSALERRDYVIAGLLCYGTWFATAMIAVGVILTAVKPFLGSLVLPLSGFSAVKAGVAVLIFLPVARLALMLILFLRDRDHVYTAITALVLAVIGIGVLIEI</sequence>
<keyword evidence="3" id="KW-1185">Reference proteome</keyword>
<dbReference type="EMBL" id="JAAVLR010000002">
    <property type="protein sequence ID" value="NKC28724.1"/>
    <property type="molecule type" value="Genomic_DNA"/>
</dbReference>
<feature type="transmembrane region" description="Helical" evidence="1">
    <location>
        <begin position="12"/>
        <end position="35"/>
    </location>
</feature>
<evidence type="ECO:0000256" key="1">
    <source>
        <dbReference type="SAM" id="Phobius"/>
    </source>
</evidence>
<feature type="transmembrane region" description="Helical" evidence="1">
    <location>
        <begin position="55"/>
        <end position="75"/>
    </location>
</feature>
<gene>
    <name evidence="2" type="ORF">HED52_15925</name>
</gene>
<keyword evidence="1" id="KW-1133">Transmembrane helix</keyword>
<proteinExistence type="predicted"/>
<evidence type="ECO:0000313" key="2">
    <source>
        <dbReference type="EMBL" id="NKC28724.1"/>
    </source>
</evidence>
<accession>A0ABX1DUX5</accession>
<protein>
    <submittedName>
        <fullName evidence="2">DUF1634 domain-containing protein</fullName>
    </submittedName>
</protein>
<name>A0ABX1DUX5_9HYPH</name>
<keyword evidence="1" id="KW-0472">Membrane</keyword>
<reference evidence="2 3" key="1">
    <citation type="submission" date="2020-03" db="EMBL/GenBank/DDBJ databases">
        <title>Whole genome sequencing of clinical and environmental type strains of Ochrobactrum.</title>
        <authorList>
            <person name="Dharne M."/>
        </authorList>
    </citation>
    <scope>NUCLEOTIDE SEQUENCE [LARGE SCALE GENOMIC DNA]</scope>
    <source>
        <strain evidence="2 3">DSM 22292</strain>
    </source>
</reference>